<evidence type="ECO:0000313" key="3">
    <source>
        <dbReference type="EMBL" id="JAD84974.1"/>
    </source>
</evidence>
<dbReference type="PANTHER" id="PTHR17972:SF0">
    <property type="entry name" value="NUCLEOLAR PROTEIN 6"/>
    <property type="match status" value="1"/>
</dbReference>
<dbReference type="GO" id="GO:0032040">
    <property type="term" value="C:small-subunit processome"/>
    <property type="evidence" value="ECO:0007669"/>
    <property type="project" value="TreeGrafter"/>
</dbReference>
<comment type="subcellular location">
    <subcellularLocation>
        <location evidence="1">Nucleus</location>
        <location evidence="1">Nucleolus</location>
    </subcellularLocation>
</comment>
<dbReference type="AlphaFoldDB" id="A0A0A9D8N7"/>
<dbReference type="InterPro" id="IPR035082">
    <property type="entry name" value="Nrap_D1"/>
</dbReference>
<comment type="similarity">
    <text evidence="1">Belongs to the NRAP family.</text>
</comment>
<dbReference type="Pfam" id="PF03813">
    <property type="entry name" value="Nrap"/>
    <property type="match status" value="1"/>
</dbReference>
<accession>A0A0A9D8N7</accession>
<reference evidence="3" key="1">
    <citation type="submission" date="2014-09" db="EMBL/GenBank/DDBJ databases">
        <authorList>
            <person name="Magalhaes I.L.F."/>
            <person name="Oliveira U."/>
            <person name="Santos F.R."/>
            <person name="Vidigal T.H.D.A."/>
            <person name="Brescovit A.D."/>
            <person name="Santos A.J."/>
        </authorList>
    </citation>
    <scope>NUCLEOTIDE SEQUENCE</scope>
    <source>
        <tissue evidence="3">Shoot tissue taken approximately 20 cm above the soil surface</tissue>
    </source>
</reference>
<keyword evidence="1" id="KW-0539">Nucleus</keyword>
<reference evidence="3" key="2">
    <citation type="journal article" date="2015" name="Data Brief">
        <title>Shoot transcriptome of the giant reed, Arundo donax.</title>
        <authorList>
            <person name="Barrero R.A."/>
            <person name="Guerrero F.D."/>
            <person name="Moolhuijzen P."/>
            <person name="Goolsby J.A."/>
            <person name="Tidwell J."/>
            <person name="Bellgard S.E."/>
            <person name="Bellgard M.I."/>
        </authorList>
    </citation>
    <scope>NUCLEOTIDE SEQUENCE</scope>
    <source>
        <tissue evidence="3">Shoot tissue taken approximately 20 cm above the soil surface</tissue>
    </source>
</reference>
<sequence>MATAAAEDSIDRKLFALVEEARPSDAALRAAAEAADAVAELIKRVPQQQATPEAAQGFVRDLGLGGEKLAFTFRPPEMVRVAGSHAAGAVARPDVAADLLVRLPKECFHEKDFLNHRYHAKRCLYLCVIEKTLRSSQLIRKVSWSTFQDEARKPVLHVYPGCPSNKLHPFPPPLNVHSNLMSMQLAFLSLYSPVTFQNFHFVQQHKLLNFLGSMLE</sequence>
<dbReference type="GO" id="GO:0006409">
    <property type="term" value="P:tRNA export from nucleus"/>
    <property type="evidence" value="ECO:0007669"/>
    <property type="project" value="TreeGrafter"/>
</dbReference>
<keyword evidence="1" id="KW-0694">RNA-binding</keyword>
<dbReference type="EMBL" id="GBRH01212921">
    <property type="protein sequence ID" value="JAD84974.1"/>
    <property type="molecule type" value="Transcribed_RNA"/>
</dbReference>
<dbReference type="InterPro" id="IPR005554">
    <property type="entry name" value="NOL6/Upt22"/>
</dbReference>
<organism evidence="3">
    <name type="scientific">Arundo donax</name>
    <name type="common">Giant reed</name>
    <name type="synonym">Donax arundinaceus</name>
    <dbReference type="NCBI Taxonomy" id="35708"/>
    <lineage>
        <taxon>Eukaryota</taxon>
        <taxon>Viridiplantae</taxon>
        <taxon>Streptophyta</taxon>
        <taxon>Embryophyta</taxon>
        <taxon>Tracheophyta</taxon>
        <taxon>Spermatophyta</taxon>
        <taxon>Magnoliopsida</taxon>
        <taxon>Liliopsida</taxon>
        <taxon>Poales</taxon>
        <taxon>Poaceae</taxon>
        <taxon>PACMAD clade</taxon>
        <taxon>Arundinoideae</taxon>
        <taxon>Arundineae</taxon>
        <taxon>Arundo</taxon>
    </lineage>
</organism>
<dbReference type="GO" id="GO:0032545">
    <property type="term" value="C:CURI complex"/>
    <property type="evidence" value="ECO:0007669"/>
    <property type="project" value="TreeGrafter"/>
</dbReference>
<evidence type="ECO:0000259" key="2">
    <source>
        <dbReference type="Pfam" id="PF03813"/>
    </source>
</evidence>
<dbReference type="PANTHER" id="PTHR17972">
    <property type="entry name" value="NUCLEOLAR RNA-ASSOCIATED PROTEIN"/>
    <property type="match status" value="1"/>
</dbReference>
<dbReference type="GO" id="GO:0034456">
    <property type="term" value="C:UTP-C complex"/>
    <property type="evidence" value="ECO:0007669"/>
    <property type="project" value="TreeGrafter"/>
</dbReference>
<proteinExistence type="inferred from homology"/>
<dbReference type="GO" id="GO:0006364">
    <property type="term" value="P:rRNA processing"/>
    <property type="evidence" value="ECO:0007669"/>
    <property type="project" value="TreeGrafter"/>
</dbReference>
<feature type="domain" description="Nrap protein" evidence="2">
    <location>
        <begin position="98"/>
        <end position="161"/>
    </location>
</feature>
<name>A0A0A9D8N7_ARUDO</name>
<protein>
    <recommendedName>
        <fullName evidence="2">Nrap protein domain-containing protein</fullName>
    </recommendedName>
</protein>
<evidence type="ECO:0000256" key="1">
    <source>
        <dbReference type="RuleBase" id="RU364032"/>
    </source>
</evidence>
<dbReference type="GO" id="GO:0003723">
    <property type="term" value="F:RNA binding"/>
    <property type="evidence" value="ECO:0007669"/>
    <property type="project" value="UniProtKB-KW"/>
</dbReference>